<evidence type="ECO:0000259" key="8">
    <source>
        <dbReference type="Pfam" id="PF04547"/>
    </source>
</evidence>
<name>A0A1Q9EQC1_SYMMI</name>
<dbReference type="GO" id="GO:0016020">
    <property type="term" value="C:membrane"/>
    <property type="evidence" value="ECO:0007669"/>
    <property type="project" value="UniProtKB-SubCell"/>
</dbReference>
<feature type="transmembrane region" description="Helical" evidence="7">
    <location>
        <begin position="875"/>
        <end position="900"/>
    </location>
</feature>
<feature type="transmembrane region" description="Helical" evidence="7">
    <location>
        <begin position="549"/>
        <end position="573"/>
    </location>
</feature>
<evidence type="ECO:0000313" key="10">
    <source>
        <dbReference type="Proteomes" id="UP000186817"/>
    </source>
</evidence>
<dbReference type="InterPro" id="IPR007632">
    <property type="entry name" value="Anoctamin"/>
</dbReference>
<sequence length="1263" mass="142931">MHSVLLDKPFLGSSWKAEVVTTHLHALYGDLASKSPASMAREPGSPLSPTAAMLERTARLSDESIGAQLQQLLDCLHFQIMTSSMGRSWNRFKVLEGFLHILAYCGVALTDKEIARLPQLEEEHMIAYIVEKMDESVRESRTVRADVAAWREIQNRNCWRRTVAPKTCSTCALESHPAVHVNRSRPQSPRPKVLRWITDARFGSELVIDTQGFAICFVFARGKAAGGTIDEDETVAAPVEKAKDIFVRKMNADSWQTLEDGFDVLQSGESVTQLVYQDLVRSKFVELCQRTSFKVDTFESIDGDEVFMRVGLDRGGVMIQELAERYRYRMPFTEEAYEDMDAWGNWPGKEPMQNKYGQTVCGFASYKVEMARFFQPFRQVDEIRLILLRLDRWIDLAAMLEQKVMVKYFPCSEALLLSHLMSRWARTSRMLCPPTLSGSQQVRDYFGEEVAFFFLFFSHYIRSVMVLAMVAIAVPLSAAFLEDTRNQRWVQKVFSLTVLFWTVLFGRTWENISERYKQLWGMKDYEEHDIELSSYRPELEGTKELSFRYMWGNMIVIAYLLFYIGLVFTLEWGMKGDNSASSSSWQALALTILIRGLSFGWAKIVPLIARLQNHRTRAARNSSLAFSLCTVKVFIAVFPFFRLAFIANLSEPLCKQSADEVLASIWPAHKHDIQKLKMQLGDKLWSPYPYLYNITQAKKGRLGCCCELRGTLSGTASWGYLSFVSFVWHTRAGPSPTDHQPCRCAWHTSSRTVGHKSASKVAGPGALWQGMGGPAIFLKGQVHDETSCTFELRETLFQFYILQGLLTVVFLLIPVILVKCAEMQESRRAAEKYDESTVEYTLLQYQAKCCDLAPYQFDSWGGSIVEDFLEVVINFALLSMFSVLVPMIAILAVPVNIMVFRLMAFRMTRITCRPEPHGAEGAWLTVNNTAAAGQDEVALIGSAAYCGGGSDRLRPRFWGAGMYITTYPNDVLAWWCRDPEEPRFCPLGKRERVTPAKAPSPTSDPKRPRVDIHEADHGVPDIEAVEPQKVLLKMPELGSHFALGGCPTWNTDLQQGGMQYASIPNACGQQLWSEEQANRGAQAPVLPMQLELLHQVVKRPLPLMTDLTQAERDEVERIEKERRELEQRLVAYDQKSSIGFWESGVRGISQVAVVVNMACNVFLRWPLRDLPFGQKATWFIGLEHVALAVAAAAVYILPLPSDVGVIAKYNEMLKSTLTPYAPLPQPRAEKYDYSRVDIGMAPSTSTLSKRASHPQDQSWHTFW</sequence>
<dbReference type="Pfam" id="PF04547">
    <property type="entry name" value="Anoctamin"/>
    <property type="match status" value="2"/>
</dbReference>
<dbReference type="Proteomes" id="UP000186817">
    <property type="component" value="Unassembled WGS sequence"/>
</dbReference>
<feature type="transmembrane region" description="Helical" evidence="7">
    <location>
        <begin position="585"/>
        <end position="604"/>
    </location>
</feature>
<keyword evidence="4 7" id="KW-0472">Membrane</keyword>
<keyword evidence="3 7" id="KW-1133">Transmembrane helix</keyword>
<dbReference type="PANTHER" id="PTHR12308">
    <property type="entry name" value="ANOCTAMIN"/>
    <property type="match status" value="1"/>
</dbReference>
<evidence type="ECO:0000256" key="3">
    <source>
        <dbReference type="ARBA" id="ARBA00022989"/>
    </source>
</evidence>
<protein>
    <recommendedName>
        <fullName evidence="8">Anoctamin transmembrane domain-containing protein</fullName>
    </recommendedName>
</protein>
<proteinExistence type="predicted"/>
<gene>
    <name evidence="9" type="ORF">AK812_SmicGene6722</name>
</gene>
<feature type="domain" description="Anoctamin transmembrane" evidence="8">
    <location>
        <begin position="779"/>
        <end position="926"/>
    </location>
</feature>
<dbReference type="PANTHER" id="PTHR12308:SF73">
    <property type="entry name" value="ANOCTAMIN"/>
    <property type="match status" value="1"/>
</dbReference>
<feature type="coiled-coil region" evidence="5">
    <location>
        <begin position="1108"/>
        <end position="1135"/>
    </location>
</feature>
<dbReference type="OrthoDB" id="296386at2759"/>
<comment type="caution">
    <text evidence="9">The sequence shown here is derived from an EMBL/GenBank/DDBJ whole genome shotgun (WGS) entry which is preliminary data.</text>
</comment>
<keyword evidence="2 7" id="KW-0812">Transmembrane</keyword>
<organism evidence="9 10">
    <name type="scientific">Symbiodinium microadriaticum</name>
    <name type="common">Dinoflagellate</name>
    <name type="synonym">Zooxanthella microadriatica</name>
    <dbReference type="NCBI Taxonomy" id="2951"/>
    <lineage>
        <taxon>Eukaryota</taxon>
        <taxon>Sar</taxon>
        <taxon>Alveolata</taxon>
        <taxon>Dinophyceae</taxon>
        <taxon>Suessiales</taxon>
        <taxon>Symbiodiniaceae</taxon>
        <taxon>Symbiodinium</taxon>
    </lineage>
</organism>
<accession>A0A1Q9EQC1</accession>
<evidence type="ECO:0000256" key="1">
    <source>
        <dbReference type="ARBA" id="ARBA00004141"/>
    </source>
</evidence>
<dbReference type="GO" id="GO:0005254">
    <property type="term" value="F:chloride channel activity"/>
    <property type="evidence" value="ECO:0007669"/>
    <property type="project" value="TreeGrafter"/>
</dbReference>
<feature type="transmembrane region" description="Helical" evidence="7">
    <location>
        <begin position="460"/>
        <end position="481"/>
    </location>
</feature>
<feature type="transmembrane region" description="Helical" evidence="7">
    <location>
        <begin position="799"/>
        <end position="818"/>
    </location>
</feature>
<dbReference type="EMBL" id="LSRX01000093">
    <property type="protein sequence ID" value="OLQ09633.1"/>
    <property type="molecule type" value="Genomic_DNA"/>
</dbReference>
<keyword evidence="5" id="KW-0175">Coiled coil</keyword>
<keyword evidence="10" id="KW-1185">Reference proteome</keyword>
<feature type="domain" description="Anoctamin transmembrane" evidence="8">
    <location>
        <begin position="442"/>
        <end position="680"/>
    </location>
</feature>
<evidence type="ECO:0000313" key="9">
    <source>
        <dbReference type="EMBL" id="OLQ09633.1"/>
    </source>
</evidence>
<evidence type="ECO:0000256" key="6">
    <source>
        <dbReference type="SAM" id="MobiDB-lite"/>
    </source>
</evidence>
<evidence type="ECO:0000256" key="7">
    <source>
        <dbReference type="SAM" id="Phobius"/>
    </source>
</evidence>
<dbReference type="InterPro" id="IPR049452">
    <property type="entry name" value="Anoctamin_TM"/>
</dbReference>
<reference evidence="9 10" key="1">
    <citation type="submission" date="2016-02" db="EMBL/GenBank/DDBJ databases">
        <title>Genome analysis of coral dinoflagellate symbionts highlights evolutionary adaptations to a symbiotic lifestyle.</title>
        <authorList>
            <person name="Aranda M."/>
            <person name="Li Y."/>
            <person name="Liew Y.J."/>
            <person name="Baumgarten S."/>
            <person name="Simakov O."/>
            <person name="Wilson M."/>
            <person name="Piel J."/>
            <person name="Ashoor H."/>
            <person name="Bougouffa S."/>
            <person name="Bajic V.B."/>
            <person name="Ryu T."/>
            <person name="Ravasi T."/>
            <person name="Bayer T."/>
            <person name="Micklem G."/>
            <person name="Kim H."/>
            <person name="Bhak J."/>
            <person name="Lajeunesse T.C."/>
            <person name="Voolstra C.R."/>
        </authorList>
    </citation>
    <scope>NUCLEOTIDE SEQUENCE [LARGE SCALE GENOMIC DNA]</scope>
    <source>
        <strain evidence="9 10">CCMP2467</strain>
    </source>
</reference>
<dbReference type="AlphaFoldDB" id="A0A1Q9EQC1"/>
<comment type="subcellular location">
    <subcellularLocation>
        <location evidence="1">Membrane</location>
        <topology evidence="1">Multi-pass membrane protein</topology>
    </subcellularLocation>
</comment>
<evidence type="ECO:0000256" key="4">
    <source>
        <dbReference type="ARBA" id="ARBA00023136"/>
    </source>
</evidence>
<evidence type="ECO:0000256" key="5">
    <source>
        <dbReference type="SAM" id="Coils"/>
    </source>
</evidence>
<evidence type="ECO:0000256" key="2">
    <source>
        <dbReference type="ARBA" id="ARBA00022692"/>
    </source>
</evidence>
<feature type="transmembrane region" description="Helical" evidence="7">
    <location>
        <begin position="624"/>
        <end position="645"/>
    </location>
</feature>
<feature type="region of interest" description="Disordered" evidence="6">
    <location>
        <begin position="988"/>
        <end position="1011"/>
    </location>
</feature>